<feature type="transmembrane region" description="Helical" evidence="1">
    <location>
        <begin position="31"/>
        <end position="50"/>
    </location>
</feature>
<evidence type="ECO:0000313" key="2">
    <source>
        <dbReference type="EMBL" id="MBC8545912.1"/>
    </source>
</evidence>
<keyword evidence="1" id="KW-0812">Transmembrane</keyword>
<dbReference type="AlphaFoldDB" id="A0A926HZG7"/>
<keyword evidence="3" id="KW-1185">Reference proteome</keyword>
<feature type="transmembrane region" description="Helical" evidence="1">
    <location>
        <begin position="7"/>
        <end position="25"/>
    </location>
</feature>
<organism evidence="2 3">
    <name type="scientific">Ligaoa zhengdingensis</name>
    <dbReference type="NCBI Taxonomy" id="2763658"/>
    <lineage>
        <taxon>Bacteria</taxon>
        <taxon>Bacillati</taxon>
        <taxon>Bacillota</taxon>
        <taxon>Clostridia</taxon>
        <taxon>Eubacteriales</taxon>
        <taxon>Oscillospiraceae</taxon>
        <taxon>Ligaoa</taxon>
    </lineage>
</organism>
<gene>
    <name evidence="2" type="ORF">H8711_03025</name>
</gene>
<name>A0A926HZG7_9FIRM</name>
<dbReference type="EMBL" id="JACRST010000002">
    <property type="protein sequence ID" value="MBC8545912.1"/>
    <property type="molecule type" value="Genomic_DNA"/>
</dbReference>
<dbReference type="RefSeq" id="WP_249282061.1">
    <property type="nucleotide sequence ID" value="NZ_JACRST010000002.1"/>
</dbReference>
<evidence type="ECO:0000256" key="1">
    <source>
        <dbReference type="SAM" id="Phobius"/>
    </source>
</evidence>
<dbReference type="Proteomes" id="UP000653127">
    <property type="component" value="Unassembled WGS sequence"/>
</dbReference>
<comment type="caution">
    <text evidence="2">The sequence shown here is derived from an EMBL/GenBank/DDBJ whole genome shotgun (WGS) entry which is preliminary data.</text>
</comment>
<evidence type="ECO:0000313" key="3">
    <source>
        <dbReference type="Proteomes" id="UP000653127"/>
    </source>
</evidence>
<protein>
    <submittedName>
        <fullName evidence="2">Uncharacterized protein</fullName>
    </submittedName>
</protein>
<proteinExistence type="predicted"/>
<sequence>MKKFRTVVSIITMVIAGVIGFFIGATMNEAMSGAILFSMIAGIACVVFTIDNRAE</sequence>
<accession>A0A926HZG7</accession>
<keyword evidence="1" id="KW-1133">Transmembrane helix</keyword>
<reference evidence="2" key="1">
    <citation type="submission" date="2020-08" db="EMBL/GenBank/DDBJ databases">
        <title>Genome public.</title>
        <authorList>
            <person name="Liu C."/>
            <person name="Sun Q."/>
        </authorList>
    </citation>
    <scope>NUCLEOTIDE SEQUENCE</scope>
    <source>
        <strain evidence="2">NSJ-31</strain>
    </source>
</reference>
<keyword evidence="1" id="KW-0472">Membrane</keyword>